<name>A0A193LG98_9GAMM</name>
<evidence type="ECO:0000259" key="7">
    <source>
        <dbReference type="PROSITE" id="PS51900"/>
    </source>
</evidence>
<dbReference type="InterPro" id="IPR010998">
    <property type="entry name" value="Integrase_recombinase_N"/>
</dbReference>
<dbReference type="Gene3D" id="3.30.160.390">
    <property type="entry name" value="Integrase, DNA-binding domain"/>
    <property type="match status" value="1"/>
</dbReference>
<dbReference type="GO" id="GO:0006310">
    <property type="term" value="P:DNA recombination"/>
    <property type="evidence" value="ECO:0007669"/>
    <property type="project" value="UniProtKB-KW"/>
</dbReference>
<dbReference type="EMBL" id="CP016268">
    <property type="protein sequence ID" value="ANO51537.1"/>
    <property type="molecule type" value="Genomic_DNA"/>
</dbReference>
<protein>
    <submittedName>
        <fullName evidence="8">Integrase</fullName>
    </submittedName>
</protein>
<dbReference type="InterPro" id="IPR044068">
    <property type="entry name" value="CB"/>
</dbReference>
<evidence type="ECO:0000313" key="9">
    <source>
        <dbReference type="Proteomes" id="UP000092695"/>
    </source>
</evidence>
<keyword evidence="4" id="KW-0233">DNA recombination</keyword>
<evidence type="ECO:0000256" key="4">
    <source>
        <dbReference type="ARBA" id="ARBA00023172"/>
    </source>
</evidence>
<keyword evidence="9" id="KW-1185">Reference proteome</keyword>
<dbReference type="Gene3D" id="1.10.150.130">
    <property type="match status" value="1"/>
</dbReference>
<dbReference type="SUPFAM" id="SSF56349">
    <property type="entry name" value="DNA breaking-rejoining enzymes"/>
    <property type="match status" value="1"/>
</dbReference>
<reference evidence="8 9" key="1">
    <citation type="submission" date="2016-06" db="EMBL/GenBank/DDBJ databases">
        <title>Complete genome sequence of a deep-branching marine Gamma Proteobacterium Woeseia oceani type strain XK5.</title>
        <authorList>
            <person name="Mu D."/>
            <person name="Du Z."/>
        </authorList>
    </citation>
    <scope>NUCLEOTIDE SEQUENCE [LARGE SCALE GENOMIC DNA]</scope>
    <source>
        <strain evidence="8 9">XK5</strain>
    </source>
</reference>
<dbReference type="Pfam" id="PF13356">
    <property type="entry name" value="Arm-DNA-bind_3"/>
    <property type="match status" value="1"/>
</dbReference>
<dbReference type="OrthoDB" id="9795573at2"/>
<dbReference type="KEGG" id="woc:BA177_10260"/>
<dbReference type="PROSITE" id="PS51900">
    <property type="entry name" value="CB"/>
    <property type="match status" value="1"/>
</dbReference>
<evidence type="ECO:0000256" key="2">
    <source>
        <dbReference type="ARBA" id="ARBA00022908"/>
    </source>
</evidence>
<organism evidence="8 9">
    <name type="scientific">Woeseia oceani</name>
    <dbReference type="NCBI Taxonomy" id="1548547"/>
    <lineage>
        <taxon>Bacteria</taxon>
        <taxon>Pseudomonadati</taxon>
        <taxon>Pseudomonadota</taxon>
        <taxon>Gammaproteobacteria</taxon>
        <taxon>Woeseiales</taxon>
        <taxon>Woeseiaceae</taxon>
        <taxon>Woeseia</taxon>
    </lineage>
</organism>
<dbReference type="InterPro" id="IPR011010">
    <property type="entry name" value="DNA_brk_join_enz"/>
</dbReference>
<proteinExistence type="inferred from homology"/>
<sequence length="419" mass="46452">MRLTDTTITNAKPAAKPQRLFDGGGLYLEVAPAGGKWWRLKYRFAGKEKRISLGVYPKVSLTEARTRRDAAKQQLSNGIDPSAARKAQKALRQTAGSTSFEAVAREWFAKHEPKWSQAHAVRVISGLQRDVFPGIGAIEIAQLTPQELLSTVRQIEQRGALETAHRILNLCGQIMRYALATGRAARDISADLRGALPQVEPKPFPTVSKPEQVAELLRAIDAYQGTPEVSSALKLAPLVFVRPGELRKARWKEIDLKTAEWRFTIARSGIEHVVPLSRQAIPLLANLQTLTSHSEYVFPGGRSSSRPMSDNAILAALRNMGISKNAMTGHGFRAMARTILGEILGFRPELIEQQLGNTVETEYGLPASKSSHLRERKKMMQAWADYLDRLKAGSKEPKAAKKPTKKTQEVTAQMNFELF</sequence>
<keyword evidence="3 5" id="KW-0238">DNA-binding</keyword>
<dbReference type="AlphaFoldDB" id="A0A193LG98"/>
<dbReference type="InterPro" id="IPR050808">
    <property type="entry name" value="Phage_Integrase"/>
</dbReference>
<dbReference type="GO" id="GO:0015074">
    <property type="term" value="P:DNA integration"/>
    <property type="evidence" value="ECO:0007669"/>
    <property type="project" value="UniProtKB-KW"/>
</dbReference>
<evidence type="ECO:0000256" key="1">
    <source>
        <dbReference type="ARBA" id="ARBA00008857"/>
    </source>
</evidence>
<dbReference type="InterPro" id="IPR002104">
    <property type="entry name" value="Integrase_catalytic"/>
</dbReference>
<dbReference type="InterPro" id="IPR038488">
    <property type="entry name" value="Integrase_DNA-bd_sf"/>
</dbReference>
<dbReference type="PROSITE" id="PS51898">
    <property type="entry name" value="TYR_RECOMBINASE"/>
    <property type="match status" value="1"/>
</dbReference>
<dbReference type="CDD" id="cd00801">
    <property type="entry name" value="INT_P4_C"/>
    <property type="match status" value="1"/>
</dbReference>
<keyword evidence="2" id="KW-0229">DNA integration</keyword>
<dbReference type="InterPro" id="IPR013762">
    <property type="entry name" value="Integrase-like_cat_sf"/>
</dbReference>
<dbReference type="GO" id="GO:0003677">
    <property type="term" value="F:DNA binding"/>
    <property type="evidence" value="ECO:0007669"/>
    <property type="project" value="UniProtKB-UniRule"/>
</dbReference>
<dbReference type="InterPro" id="IPR025166">
    <property type="entry name" value="Integrase_DNA_bind_dom"/>
</dbReference>
<dbReference type="Proteomes" id="UP000092695">
    <property type="component" value="Chromosome"/>
</dbReference>
<evidence type="ECO:0000256" key="3">
    <source>
        <dbReference type="ARBA" id="ARBA00023125"/>
    </source>
</evidence>
<dbReference type="Pfam" id="PF22022">
    <property type="entry name" value="Phage_int_M"/>
    <property type="match status" value="1"/>
</dbReference>
<evidence type="ECO:0000313" key="8">
    <source>
        <dbReference type="EMBL" id="ANO51537.1"/>
    </source>
</evidence>
<evidence type="ECO:0000256" key="5">
    <source>
        <dbReference type="PROSITE-ProRule" id="PRU01248"/>
    </source>
</evidence>
<feature type="domain" description="Tyr recombinase" evidence="6">
    <location>
        <begin position="203"/>
        <end position="378"/>
    </location>
</feature>
<accession>A0A193LG98</accession>
<dbReference type="Pfam" id="PF00589">
    <property type="entry name" value="Phage_integrase"/>
    <property type="match status" value="1"/>
</dbReference>
<gene>
    <name evidence="8" type="ORF">BA177_10260</name>
</gene>
<dbReference type="Gene3D" id="1.10.443.10">
    <property type="entry name" value="Intergrase catalytic core"/>
    <property type="match status" value="1"/>
</dbReference>
<dbReference type="InterPro" id="IPR053876">
    <property type="entry name" value="Phage_int_M"/>
</dbReference>
<dbReference type="PANTHER" id="PTHR30629:SF2">
    <property type="entry name" value="PROPHAGE INTEGRASE INTS-RELATED"/>
    <property type="match status" value="1"/>
</dbReference>
<evidence type="ECO:0000259" key="6">
    <source>
        <dbReference type="PROSITE" id="PS51898"/>
    </source>
</evidence>
<comment type="similarity">
    <text evidence="1">Belongs to the 'phage' integrase family.</text>
</comment>
<dbReference type="PANTHER" id="PTHR30629">
    <property type="entry name" value="PROPHAGE INTEGRASE"/>
    <property type="match status" value="1"/>
</dbReference>
<feature type="domain" description="Core-binding (CB)" evidence="7">
    <location>
        <begin position="98"/>
        <end position="179"/>
    </location>
</feature>